<dbReference type="AlphaFoldDB" id="A0AAE3J097"/>
<dbReference type="EMBL" id="JAOYFC010000002">
    <property type="protein sequence ID" value="MCV6824974.1"/>
    <property type="molecule type" value="Genomic_DNA"/>
</dbReference>
<protein>
    <submittedName>
        <fullName evidence="1">DUF3572 domain-containing protein</fullName>
    </submittedName>
</protein>
<keyword evidence="2" id="KW-1185">Reference proteome</keyword>
<evidence type="ECO:0000313" key="1">
    <source>
        <dbReference type="EMBL" id="MCV6824974.1"/>
    </source>
</evidence>
<dbReference type="Proteomes" id="UP001208041">
    <property type="component" value="Unassembled WGS sequence"/>
</dbReference>
<reference evidence="1" key="1">
    <citation type="submission" date="2022-10" db="EMBL/GenBank/DDBJ databases">
        <authorList>
            <person name="Yue Y."/>
        </authorList>
    </citation>
    <scope>NUCLEOTIDE SEQUENCE</scope>
    <source>
        <strain evidence="1">Z654</strain>
    </source>
</reference>
<comment type="caution">
    <text evidence="1">The sequence shown here is derived from an EMBL/GenBank/DDBJ whole genome shotgun (WGS) entry which is preliminary data.</text>
</comment>
<dbReference type="RefSeq" id="WP_263953824.1">
    <property type="nucleotide sequence ID" value="NZ_JAOYFC010000002.1"/>
</dbReference>
<organism evidence="1 2">
    <name type="scientific">Halocynthiibacter halioticoli</name>
    <dbReference type="NCBI Taxonomy" id="2986804"/>
    <lineage>
        <taxon>Bacteria</taxon>
        <taxon>Pseudomonadati</taxon>
        <taxon>Pseudomonadota</taxon>
        <taxon>Alphaproteobacteria</taxon>
        <taxon>Rhodobacterales</taxon>
        <taxon>Paracoccaceae</taxon>
        <taxon>Halocynthiibacter</taxon>
    </lineage>
</organism>
<proteinExistence type="predicted"/>
<sequence>MNPETAQVRAIQALGWLAGNEELWDVFLGSTGASAKDVRAGAEDPEYLGSVLDFVMLDDKWVMDLCAAMGWPFETLKQTRIALPGGQDVSWT</sequence>
<evidence type="ECO:0000313" key="2">
    <source>
        <dbReference type="Proteomes" id="UP001208041"/>
    </source>
</evidence>
<dbReference type="Pfam" id="PF12096">
    <property type="entry name" value="DUF3572"/>
    <property type="match status" value="1"/>
</dbReference>
<name>A0AAE3J097_9RHOB</name>
<accession>A0AAE3J097</accession>
<dbReference type="InterPro" id="IPR021955">
    <property type="entry name" value="DUF3572"/>
</dbReference>
<gene>
    <name evidence="1" type="ORF">OH136_10445</name>
</gene>